<keyword evidence="2" id="KW-1185">Reference proteome</keyword>
<reference evidence="2" key="1">
    <citation type="submission" date="2021-01" db="EMBL/GenBank/DDBJ databases">
        <title>Draft genome sequence of Nasalis larvatus strain YZ03.</title>
        <authorList>
            <person name="Suzuki-Hashido N."/>
            <person name="Tsuchida S."/>
            <person name="Hayakawa T."/>
        </authorList>
    </citation>
    <scope>NUCLEOTIDE SEQUENCE [LARGE SCALE GENOMIC DNA]</scope>
    <source>
        <strain evidence="2">YZ03</strain>
    </source>
</reference>
<evidence type="ECO:0000313" key="2">
    <source>
        <dbReference type="Proteomes" id="UP000616547"/>
    </source>
</evidence>
<sequence>MKDTKAPVTDDREKLRETIRRLAAKRPMVILDTPEKVSKWLGDDEY</sequence>
<dbReference type="Proteomes" id="UP000616547">
    <property type="component" value="Unassembled WGS sequence"/>
</dbReference>
<name>A0ABQ3W3W7_9LACO</name>
<evidence type="ECO:0000313" key="1">
    <source>
        <dbReference type="EMBL" id="GHW00349.1"/>
    </source>
</evidence>
<gene>
    <name evidence="1" type="ORF">lacNasYZ03_00360</name>
</gene>
<dbReference type="RefSeq" id="WP_201331805.1">
    <property type="nucleotide sequence ID" value="NZ_BOCG01000715.1"/>
</dbReference>
<comment type="caution">
    <text evidence="1">The sequence shown here is derived from an EMBL/GenBank/DDBJ whole genome shotgun (WGS) entry which is preliminary data.</text>
</comment>
<protein>
    <submittedName>
        <fullName evidence="1">Uncharacterized protein</fullName>
    </submittedName>
</protein>
<dbReference type="EMBL" id="BOCI01000013">
    <property type="protein sequence ID" value="GHW00349.1"/>
    <property type="molecule type" value="Genomic_DNA"/>
</dbReference>
<organism evidence="1 2">
    <name type="scientific">Lactobacillus nasalidis</name>
    <dbReference type="NCBI Taxonomy" id="2797258"/>
    <lineage>
        <taxon>Bacteria</taxon>
        <taxon>Bacillati</taxon>
        <taxon>Bacillota</taxon>
        <taxon>Bacilli</taxon>
        <taxon>Lactobacillales</taxon>
        <taxon>Lactobacillaceae</taxon>
        <taxon>Lactobacillus</taxon>
    </lineage>
</organism>
<proteinExistence type="predicted"/>
<accession>A0ABQ3W3W7</accession>